<proteinExistence type="predicted"/>
<name>A0A0L0BRA2_LUCCU</name>
<dbReference type="EMBL" id="JRES01001487">
    <property type="protein sequence ID" value="KNC22513.1"/>
    <property type="molecule type" value="Genomic_DNA"/>
</dbReference>
<dbReference type="Proteomes" id="UP000037069">
    <property type="component" value="Unassembled WGS sequence"/>
</dbReference>
<organism evidence="1 2">
    <name type="scientific">Lucilia cuprina</name>
    <name type="common">Green bottle fly</name>
    <name type="synonym">Australian sheep blowfly</name>
    <dbReference type="NCBI Taxonomy" id="7375"/>
    <lineage>
        <taxon>Eukaryota</taxon>
        <taxon>Metazoa</taxon>
        <taxon>Ecdysozoa</taxon>
        <taxon>Arthropoda</taxon>
        <taxon>Hexapoda</taxon>
        <taxon>Insecta</taxon>
        <taxon>Pterygota</taxon>
        <taxon>Neoptera</taxon>
        <taxon>Endopterygota</taxon>
        <taxon>Diptera</taxon>
        <taxon>Brachycera</taxon>
        <taxon>Muscomorpha</taxon>
        <taxon>Oestroidea</taxon>
        <taxon>Calliphoridae</taxon>
        <taxon>Luciliinae</taxon>
        <taxon>Lucilia</taxon>
    </lineage>
</organism>
<gene>
    <name evidence="1" type="ORF">FF38_12204</name>
</gene>
<protein>
    <submittedName>
        <fullName evidence="1">Uncharacterized protein</fullName>
    </submittedName>
</protein>
<evidence type="ECO:0000313" key="2">
    <source>
        <dbReference type="Proteomes" id="UP000037069"/>
    </source>
</evidence>
<comment type="caution">
    <text evidence="1">The sequence shown here is derived from an EMBL/GenBank/DDBJ whole genome shotgun (WGS) entry which is preliminary data.</text>
</comment>
<evidence type="ECO:0000313" key="1">
    <source>
        <dbReference type="EMBL" id="KNC22513.1"/>
    </source>
</evidence>
<dbReference type="AlphaFoldDB" id="A0A0L0BRA2"/>
<reference evidence="1 2" key="1">
    <citation type="journal article" date="2015" name="Nat. Commun.">
        <title>Lucilia cuprina genome unlocks parasitic fly biology to underpin future interventions.</title>
        <authorList>
            <person name="Anstead C.A."/>
            <person name="Korhonen P.K."/>
            <person name="Young N.D."/>
            <person name="Hall R.S."/>
            <person name="Jex A.R."/>
            <person name="Murali S.C."/>
            <person name="Hughes D.S."/>
            <person name="Lee S.F."/>
            <person name="Perry T."/>
            <person name="Stroehlein A.J."/>
            <person name="Ansell B.R."/>
            <person name="Breugelmans B."/>
            <person name="Hofmann A."/>
            <person name="Qu J."/>
            <person name="Dugan S."/>
            <person name="Lee S.L."/>
            <person name="Chao H."/>
            <person name="Dinh H."/>
            <person name="Han Y."/>
            <person name="Doddapaneni H.V."/>
            <person name="Worley K.C."/>
            <person name="Muzny D.M."/>
            <person name="Ioannidis P."/>
            <person name="Waterhouse R.M."/>
            <person name="Zdobnov E.M."/>
            <person name="James P.J."/>
            <person name="Bagnall N.H."/>
            <person name="Kotze A.C."/>
            <person name="Gibbs R.A."/>
            <person name="Richards S."/>
            <person name="Batterham P."/>
            <person name="Gasser R.B."/>
        </authorList>
    </citation>
    <scope>NUCLEOTIDE SEQUENCE [LARGE SCALE GENOMIC DNA]</scope>
    <source>
        <strain evidence="1 2">LS</strain>
        <tissue evidence="1">Full body</tissue>
    </source>
</reference>
<accession>A0A0L0BRA2</accession>
<sequence length="54" mass="6022">MSLTSFQLKTLESVIKHDYEKERSVKTALKEVVHLQTLRCGRSNPGSNPGHGNV</sequence>
<keyword evidence="2" id="KW-1185">Reference proteome</keyword>